<proteinExistence type="predicted"/>
<gene>
    <name evidence="2" type="ORF">P5673_026855</name>
</gene>
<evidence type="ECO:0000313" key="2">
    <source>
        <dbReference type="EMBL" id="KAK2552107.1"/>
    </source>
</evidence>
<dbReference type="AlphaFoldDB" id="A0AAD9UWB6"/>
<protein>
    <submittedName>
        <fullName evidence="2">Uncharacterized protein</fullName>
    </submittedName>
</protein>
<feature type="region of interest" description="Disordered" evidence="1">
    <location>
        <begin position="54"/>
        <end position="88"/>
    </location>
</feature>
<accession>A0AAD9UWB6</accession>
<name>A0AAD9UWB6_ACRCE</name>
<reference evidence="2" key="2">
    <citation type="journal article" date="2023" name="Science">
        <title>Genomic signatures of disease resistance in endangered staghorn corals.</title>
        <authorList>
            <person name="Vollmer S.V."/>
            <person name="Selwyn J.D."/>
            <person name="Despard B.A."/>
            <person name="Roesel C.L."/>
        </authorList>
    </citation>
    <scope>NUCLEOTIDE SEQUENCE</scope>
    <source>
        <strain evidence="2">K2</strain>
    </source>
</reference>
<reference evidence="2" key="1">
    <citation type="journal article" date="2023" name="G3 (Bethesda)">
        <title>Whole genome assembly and annotation of the endangered Caribbean coral Acropora cervicornis.</title>
        <authorList>
            <person name="Selwyn J.D."/>
            <person name="Vollmer S.V."/>
        </authorList>
    </citation>
    <scope>NUCLEOTIDE SEQUENCE</scope>
    <source>
        <strain evidence="2">K2</strain>
    </source>
</reference>
<evidence type="ECO:0000313" key="3">
    <source>
        <dbReference type="Proteomes" id="UP001249851"/>
    </source>
</evidence>
<dbReference type="EMBL" id="JARQWQ010000090">
    <property type="protein sequence ID" value="KAK2552107.1"/>
    <property type="molecule type" value="Genomic_DNA"/>
</dbReference>
<keyword evidence="3" id="KW-1185">Reference proteome</keyword>
<comment type="caution">
    <text evidence="2">The sequence shown here is derived from an EMBL/GenBank/DDBJ whole genome shotgun (WGS) entry which is preliminary data.</text>
</comment>
<organism evidence="2 3">
    <name type="scientific">Acropora cervicornis</name>
    <name type="common">Staghorn coral</name>
    <dbReference type="NCBI Taxonomy" id="6130"/>
    <lineage>
        <taxon>Eukaryota</taxon>
        <taxon>Metazoa</taxon>
        <taxon>Cnidaria</taxon>
        <taxon>Anthozoa</taxon>
        <taxon>Hexacorallia</taxon>
        <taxon>Scleractinia</taxon>
        <taxon>Astrocoeniina</taxon>
        <taxon>Acroporidae</taxon>
        <taxon>Acropora</taxon>
    </lineage>
</organism>
<evidence type="ECO:0000256" key="1">
    <source>
        <dbReference type="SAM" id="MobiDB-lite"/>
    </source>
</evidence>
<dbReference type="Proteomes" id="UP001249851">
    <property type="component" value="Unassembled WGS sequence"/>
</dbReference>
<sequence>MWRRKLFGGREFESSLSKLISETGISRQEAEKILRQCNGDLKLAKQQAQAGVLGQTSRSIAGKNGELPSSSAGSYSDAPPPYSETVEGAMSLPGSLPPPYVSQEKQSLLGELKAVFSSDNVEERCCACFDRIQPDKDEGFSGEVIWQGLKAYHAECFLKARGPKCEHCCFALIAFPEKGLSGKWGIYNGCKYHEECYLQYAGPRCSTCFDVINVDPENGFSGKWVNESNKQFHEECYKKKLYVEMRAKHS</sequence>